<sequence length="241" mass="26043">MPKLVLVTGANRGLGFAVLSVAGAREPSTTFILCCRDIEAGINAKSRLRQEGVAATIDVLQLDVTNDDQIMTAVKYVAEKYGKLDVLVNNAGIISIIPDYSLPTLRRCCNEMCSVNIVSVAVVSTAFARLLQKAPKPRVVNITSGLGSIHNTLTQQISLNRLPATHHTAGLYPKTKSDGYINYYSVAPGLLKTALTNFKDTGLDPKFGAEVIVELIADDETKYEGGSQLEFKNGVMKTIPW</sequence>
<evidence type="ECO:0000313" key="1">
    <source>
        <dbReference type="EMBL" id="KAI4862818.1"/>
    </source>
</evidence>
<evidence type="ECO:0000313" key="2">
    <source>
        <dbReference type="Proteomes" id="UP001497700"/>
    </source>
</evidence>
<reference evidence="1 2" key="1">
    <citation type="journal article" date="2022" name="New Phytol.">
        <title>Ecological generalism drives hyperdiversity of secondary metabolite gene clusters in xylarialean endophytes.</title>
        <authorList>
            <person name="Franco M.E.E."/>
            <person name="Wisecaver J.H."/>
            <person name="Arnold A.E."/>
            <person name="Ju Y.M."/>
            <person name="Slot J.C."/>
            <person name="Ahrendt S."/>
            <person name="Moore L.P."/>
            <person name="Eastman K.E."/>
            <person name="Scott K."/>
            <person name="Konkel Z."/>
            <person name="Mondo S.J."/>
            <person name="Kuo A."/>
            <person name="Hayes R.D."/>
            <person name="Haridas S."/>
            <person name="Andreopoulos B."/>
            <person name="Riley R."/>
            <person name="LaButti K."/>
            <person name="Pangilinan J."/>
            <person name="Lipzen A."/>
            <person name="Amirebrahimi M."/>
            <person name="Yan J."/>
            <person name="Adam C."/>
            <person name="Keymanesh K."/>
            <person name="Ng V."/>
            <person name="Louie K."/>
            <person name="Northen T."/>
            <person name="Drula E."/>
            <person name="Henrissat B."/>
            <person name="Hsieh H.M."/>
            <person name="Youens-Clark K."/>
            <person name="Lutzoni F."/>
            <person name="Miadlikowska J."/>
            <person name="Eastwood D.C."/>
            <person name="Hamelin R.C."/>
            <person name="Grigoriev I.V."/>
            <person name="U'Ren J.M."/>
        </authorList>
    </citation>
    <scope>NUCLEOTIDE SEQUENCE [LARGE SCALE GENOMIC DNA]</scope>
    <source>
        <strain evidence="1 2">CBS 119005</strain>
    </source>
</reference>
<keyword evidence="2" id="KW-1185">Reference proteome</keyword>
<name>A0ACB9YUD6_9PEZI</name>
<gene>
    <name evidence="1" type="ORF">F4820DRAFT_472043</name>
</gene>
<accession>A0ACB9YUD6</accession>
<proteinExistence type="predicted"/>
<organism evidence="1 2">
    <name type="scientific">Hypoxylon rubiginosum</name>
    <dbReference type="NCBI Taxonomy" id="110542"/>
    <lineage>
        <taxon>Eukaryota</taxon>
        <taxon>Fungi</taxon>
        <taxon>Dikarya</taxon>
        <taxon>Ascomycota</taxon>
        <taxon>Pezizomycotina</taxon>
        <taxon>Sordariomycetes</taxon>
        <taxon>Xylariomycetidae</taxon>
        <taxon>Xylariales</taxon>
        <taxon>Hypoxylaceae</taxon>
        <taxon>Hypoxylon</taxon>
    </lineage>
</organism>
<dbReference type="Proteomes" id="UP001497700">
    <property type="component" value="Unassembled WGS sequence"/>
</dbReference>
<comment type="caution">
    <text evidence="1">The sequence shown here is derived from an EMBL/GenBank/DDBJ whole genome shotgun (WGS) entry which is preliminary data.</text>
</comment>
<protein>
    <submittedName>
        <fullName evidence="1">Short chain dehydrogenase/reductase family protein</fullName>
    </submittedName>
</protein>
<dbReference type="EMBL" id="MU393517">
    <property type="protein sequence ID" value="KAI4862818.1"/>
    <property type="molecule type" value="Genomic_DNA"/>
</dbReference>